<gene>
    <name evidence="1" type="ORF">GTZ93_31605</name>
</gene>
<reference evidence="1 2" key="1">
    <citation type="submission" date="2020-01" db="EMBL/GenBank/DDBJ databases">
        <title>The draft genome sequence of Corallococcus exiguus DSM 14696.</title>
        <authorList>
            <person name="Zhang X."/>
            <person name="Zhu H."/>
        </authorList>
    </citation>
    <scope>NUCLEOTIDE SEQUENCE [LARGE SCALE GENOMIC DNA]</scope>
    <source>
        <strain evidence="1 2">DSM 14696</strain>
    </source>
</reference>
<proteinExistence type="predicted"/>
<evidence type="ECO:0000313" key="1">
    <source>
        <dbReference type="EMBL" id="NBC44362.1"/>
    </source>
</evidence>
<dbReference type="Proteomes" id="UP000537825">
    <property type="component" value="Unassembled WGS sequence"/>
</dbReference>
<organism evidence="1 2">
    <name type="scientific">Corallococcus exiguus</name>
    <dbReference type="NCBI Taxonomy" id="83462"/>
    <lineage>
        <taxon>Bacteria</taxon>
        <taxon>Pseudomonadati</taxon>
        <taxon>Myxococcota</taxon>
        <taxon>Myxococcia</taxon>
        <taxon>Myxococcales</taxon>
        <taxon>Cystobacterineae</taxon>
        <taxon>Myxococcaceae</taxon>
        <taxon>Corallococcus</taxon>
    </lineage>
</organism>
<accession>A0A7X4YH84</accession>
<keyword evidence="2" id="KW-1185">Reference proteome</keyword>
<dbReference type="EMBL" id="JAAAPK010000010">
    <property type="protein sequence ID" value="NBC44362.1"/>
    <property type="molecule type" value="Genomic_DNA"/>
</dbReference>
<comment type="caution">
    <text evidence="1">The sequence shown here is derived from an EMBL/GenBank/DDBJ whole genome shotgun (WGS) entry which is preliminary data.</text>
</comment>
<dbReference type="RefSeq" id="WP_139916017.1">
    <property type="nucleotide sequence ID" value="NZ_CBCSLE010000001.1"/>
</dbReference>
<name>A0A7X4YH84_9BACT</name>
<protein>
    <submittedName>
        <fullName evidence="1">Uncharacterized protein</fullName>
    </submittedName>
</protein>
<dbReference type="AlphaFoldDB" id="A0A7X4YH84"/>
<sequence>MGVCRPAAHPGGAVVELETQVHRVDDGRVRPYRSPRGAWLRFLRLGSNVPGPRNVLPMMAHASTAPGS</sequence>
<evidence type="ECO:0000313" key="2">
    <source>
        <dbReference type="Proteomes" id="UP000537825"/>
    </source>
</evidence>